<dbReference type="PANTHER" id="PTHR23248:SF9">
    <property type="entry name" value="PHOSPHOLIPID SCRAMBLASE"/>
    <property type="match status" value="1"/>
</dbReference>
<reference evidence="2 3" key="1">
    <citation type="submission" date="2020-06" db="EMBL/GenBank/DDBJ databases">
        <authorList>
            <person name="Li R."/>
            <person name="Bekaert M."/>
        </authorList>
    </citation>
    <scope>NUCLEOTIDE SEQUENCE [LARGE SCALE GENOMIC DNA]</scope>
    <source>
        <strain evidence="3">wild</strain>
    </source>
</reference>
<dbReference type="GO" id="GO:0005886">
    <property type="term" value="C:plasma membrane"/>
    <property type="evidence" value="ECO:0007669"/>
    <property type="project" value="TreeGrafter"/>
</dbReference>
<name>A0A6J8B2Y8_MYTCO</name>
<dbReference type="Pfam" id="PF03803">
    <property type="entry name" value="Scramblase"/>
    <property type="match status" value="2"/>
</dbReference>
<evidence type="ECO:0000313" key="2">
    <source>
        <dbReference type="EMBL" id="CAC5377740.1"/>
    </source>
</evidence>
<proteinExistence type="inferred from homology"/>
<evidence type="ECO:0000313" key="3">
    <source>
        <dbReference type="Proteomes" id="UP000507470"/>
    </source>
</evidence>
<dbReference type="EMBL" id="CACVKT020002383">
    <property type="protein sequence ID" value="CAC5377740.1"/>
    <property type="molecule type" value="Genomic_DNA"/>
</dbReference>
<accession>A0A6J8B2Y8</accession>
<dbReference type="GO" id="GO:0017128">
    <property type="term" value="F:phospholipid scramblase activity"/>
    <property type="evidence" value="ECO:0007669"/>
    <property type="project" value="InterPro"/>
</dbReference>
<keyword evidence="3" id="KW-1185">Reference proteome</keyword>
<sequence>MENNPWLLGPKWMKNSDKEAQCDVKTLYPLVSPDNDKEIRTEISASKTSINALAPVVGRFEKFSSWRRLVKAISFLQHVAQSFSLKDKSCQGWHFCQNVMSVDSYKKAELFILKECQKEVYSQEIECLAGGTRISKQSSLISLSPFLDSQGLIRVGGRLEKAKSWLPTGEINPIIVPKNSYIISKRVPVKCMAYVVPETFQPCKGARKELPPGLKELATLSEVQISRNVNFFELFLCCTPRQASFTVSTCTASPEDIFSIKESGMCMFRECLGGARNLMLRMSNNEDEDVAFFSRSMTCTRGCCGSSCCPPNMGINSPPYIRIGTIQERVNCCYPRFDAINYKDNENLLTYHTDCCYIKTCGLCYDLEITVHDSCTEDCVAKIVKKSKSDCREWCNLKNDFIVYYLTDLDIVKRLMSDRQMAYTVPETHQPCKGDRKELPNGLRELSTLSEVLVSRNVNVCEVFLCCTPRQASFSIYTTGTGSQDEILSIKESGMCVFRECIGAARNLNLRMNNCDDENVATFYRTMTCSRGCCLSPGPPSMAVNSPPHIRLGTLEERVTCCNPIFDVLPHKENEPTLTYITNCCYMKTCNWCTDVEIQVYDPATDNCVAKIIKNSKSDGAELFNLKNDFLVEFLTDMDIVKKLMVLGACLLVDFNNFEHDRRFCC</sequence>
<comment type="similarity">
    <text evidence="1">Belongs to the phospholipid scramblase family.</text>
</comment>
<dbReference type="PANTHER" id="PTHR23248">
    <property type="entry name" value="PHOSPHOLIPID SCRAMBLASE-RELATED"/>
    <property type="match status" value="1"/>
</dbReference>
<dbReference type="AlphaFoldDB" id="A0A6J8B2Y8"/>
<dbReference type="OrthoDB" id="6116390at2759"/>
<organism evidence="2 3">
    <name type="scientific">Mytilus coruscus</name>
    <name type="common">Sea mussel</name>
    <dbReference type="NCBI Taxonomy" id="42192"/>
    <lineage>
        <taxon>Eukaryota</taxon>
        <taxon>Metazoa</taxon>
        <taxon>Spiralia</taxon>
        <taxon>Lophotrochozoa</taxon>
        <taxon>Mollusca</taxon>
        <taxon>Bivalvia</taxon>
        <taxon>Autobranchia</taxon>
        <taxon>Pteriomorphia</taxon>
        <taxon>Mytilida</taxon>
        <taxon>Mytiloidea</taxon>
        <taxon>Mytilidae</taxon>
        <taxon>Mytilinae</taxon>
        <taxon>Mytilus</taxon>
    </lineage>
</organism>
<evidence type="ECO:0000256" key="1">
    <source>
        <dbReference type="ARBA" id="ARBA00005350"/>
    </source>
</evidence>
<gene>
    <name evidence="2" type="ORF">MCOR_14024</name>
</gene>
<protein>
    <submittedName>
        <fullName evidence="2">Uncharacterized protein</fullName>
    </submittedName>
</protein>
<dbReference type="Proteomes" id="UP000507470">
    <property type="component" value="Unassembled WGS sequence"/>
</dbReference>
<dbReference type="InterPro" id="IPR005552">
    <property type="entry name" value="Scramblase"/>
</dbReference>